<evidence type="ECO:0008006" key="13">
    <source>
        <dbReference type="Google" id="ProtNLM"/>
    </source>
</evidence>
<dbReference type="InterPro" id="IPR011527">
    <property type="entry name" value="ABC1_TM_dom"/>
</dbReference>
<accession>A0A231UT03</accession>
<dbReference type="Pfam" id="PF00664">
    <property type="entry name" value="ABC_membrane"/>
    <property type="match status" value="1"/>
</dbReference>
<evidence type="ECO:0000256" key="4">
    <source>
        <dbReference type="ARBA" id="ARBA00022741"/>
    </source>
</evidence>
<comment type="similarity">
    <text evidence="2">Belongs to the ABC transporter superfamily.</text>
</comment>
<feature type="transmembrane region" description="Helical" evidence="8">
    <location>
        <begin position="283"/>
        <end position="302"/>
    </location>
</feature>
<dbReference type="GO" id="GO:0016887">
    <property type="term" value="F:ATP hydrolysis activity"/>
    <property type="evidence" value="ECO:0007669"/>
    <property type="project" value="InterPro"/>
</dbReference>
<evidence type="ECO:0000256" key="7">
    <source>
        <dbReference type="ARBA" id="ARBA00023136"/>
    </source>
</evidence>
<dbReference type="SUPFAM" id="SSF90123">
    <property type="entry name" value="ABC transporter transmembrane region"/>
    <property type="match status" value="1"/>
</dbReference>
<comment type="subcellular location">
    <subcellularLocation>
        <location evidence="1">Cell membrane</location>
        <topology evidence="1">Multi-pass membrane protein</topology>
    </subcellularLocation>
</comment>
<dbReference type="PROSITE" id="PS00211">
    <property type="entry name" value="ABC_TRANSPORTER_1"/>
    <property type="match status" value="1"/>
</dbReference>
<dbReference type="SUPFAM" id="SSF52540">
    <property type="entry name" value="P-loop containing nucleoside triphosphate hydrolases"/>
    <property type="match status" value="1"/>
</dbReference>
<evidence type="ECO:0000256" key="3">
    <source>
        <dbReference type="ARBA" id="ARBA00022692"/>
    </source>
</evidence>
<dbReference type="Gene3D" id="1.20.1560.10">
    <property type="entry name" value="ABC transporter type 1, transmembrane domain"/>
    <property type="match status" value="1"/>
</dbReference>
<feature type="transmembrane region" description="Helical" evidence="8">
    <location>
        <begin position="254"/>
        <end position="277"/>
    </location>
</feature>
<dbReference type="PROSITE" id="PS50893">
    <property type="entry name" value="ABC_TRANSPORTER_2"/>
    <property type="match status" value="1"/>
</dbReference>
<evidence type="ECO:0000256" key="8">
    <source>
        <dbReference type="SAM" id="Phobius"/>
    </source>
</evidence>
<dbReference type="Pfam" id="PF00005">
    <property type="entry name" value="ABC_tran"/>
    <property type="match status" value="1"/>
</dbReference>
<dbReference type="AlphaFoldDB" id="A0A231UT03"/>
<feature type="domain" description="ABC transmembrane type-1" evidence="10">
    <location>
        <begin position="28"/>
        <end position="318"/>
    </location>
</feature>
<evidence type="ECO:0000256" key="1">
    <source>
        <dbReference type="ARBA" id="ARBA00004651"/>
    </source>
</evidence>
<dbReference type="EMBL" id="NBYO01000003">
    <property type="protein sequence ID" value="OXS99074.1"/>
    <property type="molecule type" value="Genomic_DNA"/>
</dbReference>
<proteinExistence type="inferred from homology"/>
<evidence type="ECO:0000256" key="6">
    <source>
        <dbReference type="ARBA" id="ARBA00022989"/>
    </source>
</evidence>
<dbReference type="InterPro" id="IPR003593">
    <property type="entry name" value="AAA+_ATPase"/>
</dbReference>
<evidence type="ECO:0000313" key="12">
    <source>
        <dbReference type="Proteomes" id="UP000215405"/>
    </source>
</evidence>
<feature type="domain" description="ABC transporter" evidence="9">
    <location>
        <begin position="358"/>
        <end position="592"/>
    </location>
</feature>
<dbReference type="RefSeq" id="WP_094077864.1">
    <property type="nucleotide sequence ID" value="NZ_NBYO01000003.1"/>
</dbReference>
<evidence type="ECO:0000256" key="5">
    <source>
        <dbReference type="ARBA" id="ARBA00022840"/>
    </source>
</evidence>
<dbReference type="GO" id="GO:0005524">
    <property type="term" value="F:ATP binding"/>
    <property type="evidence" value="ECO:0007669"/>
    <property type="project" value="UniProtKB-KW"/>
</dbReference>
<dbReference type="InterPro" id="IPR017871">
    <property type="entry name" value="ABC_transporter-like_CS"/>
</dbReference>
<dbReference type="Gene3D" id="3.40.50.300">
    <property type="entry name" value="P-loop containing nucleotide triphosphate hydrolases"/>
    <property type="match status" value="1"/>
</dbReference>
<dbReference type="PANTHER" id="PTHR43394">
    <property type="entry name" value="ATP-DEPENDENT PERMEASE MDL1, MITOCHONDRIAL"/>
    <property type="match status" value="1"/>
</dbReference>
<keyword evidence="6 8" id="KW-1133">Transmembrane helix</keyword>
<feature type="transmembrane region" description="Helical" evidence="8">
    <location>
        <begin position="63"/>
        <end position="82"/>
    </location>
</feature>
<keyword evidence="7 8" id="KW-0472">Membrane</keyword>
<keyword evidence="3 8" id="KW-0812">Transmembrane</keyword>
<dbReference type="InterPro" id="IPR036640">
    <property type="entry name" value="ABC1_TM_sf"/>
</dbReference>
<evidence type="ECO:0000259" key="10">
    <source>
        <dbReference type="PROSITE" id="PS50929"/>
    </source>
</evidence>
<gene>
    <name evidence="11" type="ORF">B7H23_12775</name>
</gene>
<keyword evidence="12" id="KW-1185">Reference proteome</keyword>
<evidence type="ECO:0000313" key="11">
    <source>
        <dbReference type="EMBL" id="OXS99074.1"/>
    </source>
</evidence>
<protein>
    <recommendedName>
        <fullName evidence="13">ABC transporter ATP-binding protein</fullName>
    </recommendedName>
</protein>
<feature type="transmembrane region" description="Helical" evidence="8">
    <location>
        <begin position="170"/>
        <end position="187"/>
    </location>
</feature>
<name>A0A231UT03_9HYPH</name>
<dbReference type="InterPro" id="IPR039421">
    <property type="entry name" value="Type_1_exporter"/>
</dbReference>
<feature type="transmembrane region" description="Helical" evidence="8">
    <location>
        <begin position="21"/>
        <end position="43"/>
    </location>
</feature>
<dbReference type="PROSITE" id="PS50929">
    <property type="entry name" value="ABC_TM1F"/>
    <property type="match status" value="1"/>
</dbReference>
<dbReference type="GO" id="GO:0015421">
    <property type="term" value="F:ABC-type oligopeptide transporter activity"/>
    <property type="evidence" value="ECO:0007669"/>
    <property type="project" value="TreeGrafter"/>
</dbReference>
<keyword evidence="5" id="KW-0067">ATP-binding</keyword>
<dbReference type="InterPro" id="IPR003439">
    <property type="entry name" value="ABC_transporter-like_ATP-bd"/>
</dbReference>
<dbReference type="Proteomes" id="UP000215405">
    <property type="component" value="Unassembled WGS sequence"/>
</dbReference>
<feature type="transmembrane region" description="Helical" evidence="8">
    <location>
        <begin position="141"/>
        <end position="164"/>
    </location>
</feature>
<dbReference type="SMART" id="SM00382">
    <property type="entry name" value="AAA"/>
    <property type="match status" value="1"/>
</dbReference>
<dbReference type="CDD" id="cd07346">
    <property type="entry name" value="ABC_6TM_exporters"/>
    <property type="match status" value="1"/>
</dbReference>
<reference evidence="12" key="1">
    <citation type="journal article" date="2017" name="Int. J. Syst. Evol. Microbiol.">
        <title>Notoacmeibacter marinus gen. nov., sp. nov., isolated from the gut of a limpet and proposal of Notoacmeibacteraceae fam. nov. in the order Rhizobiales of the class Alphaproteobacteria.</title>
        <authorList>
            <person name="Huang Z."/>
            <person name="Guo F."/>
            <person name="Lai Q."/>
        </authorList>
    </citation>
    <scope>NUCLEOTIDE SEQUENCE [LARGE SCALE GENOMIC DNA]</scope>
    <source>
        <strain evidence="12">XMTR2A4</strain>
    </source>
</reference>
<organism evidence="11 12">
    <name type="scientific">Notoacmeibacter marinus</name>
    <dbReference type="NCBI Taxonomy" id="1876515"/>
    <lineage>
        <taxon>Bacteria</taxon>
        <taxon>Pseudomonadati</taxon>
        <taxon>Pseudomonadota</taxon>
        <taxon>Alphaproteobacteria</taxon>
        <taxon>Hyphomicrobiales</taxon>
        <taxon>Notoacmeibacteraceae</taxon>
        <taxon>Notoacmeibacter</taxon>
    </lineage>
</organism>
<dbReference type="PANTHER" id="PTHR43394:SF1">
    <property type="entry name" value="ATP-BINDING CASSETTE SUB-FAMILY B MEMBER 10, MITOCHONDRIAL"/>
    <property type="match status" value="1"/>
</dbReference>
<dbReference type="InterPro" id="IPR027417">
    <property type="entry name" value="P-loop_NTPase"/>
</dbReference>
<comment type="caution">
    <text evidence="11">The sequence shown here is derived from an EMBL/GenBank/DDBJ whole genome shotgun (WGS) entry which is preliminary data.</text>
</comment>
<sequence>MKHNNVERVWKLRLLALIGREFWVPYSVTLSLVIASTVLSALAPLLFGKIIDVLAYQSDGSQANVLLLVIVYLLIQLTSSGLKEVSNYVAASRSEIISHYLRTILTDRIFHRDGHHSAVLKEDRGKMLSLFSRDIESLWDLFGFALVDIVASSIMISTLCIVVFSISGTLGIIIIAISAVFSIAFYMNGRRVRTYFAAASPKFDRMIGFINSALSGYETIVSFRAQQWASQLINRKSQNVTQLANKAHLRSTTFAFITSTVNIFGLLLVWILCLPSLLQQGPAYVEITLGQFLAVLAYFAMIMNPLENISGSAKAIMKGMVSIERLSSFLRHSQGPNNHPQTSGLSALQARSPDTPVIEVSGLDYEGESEAATKHILNGLSFSVAYGEMIGLAGESGSGKSTLLRALGRLIEPNGGEISYFGTAIGTLSEDEFRQKITYVPQAAALFPVDFRQNITLNEHYDQNGNALRQAAAAASAGAFTVRLDDHLDIEMSGLSGGEAQRLSLARAFFRQTSVLLVDEPTSALDLTNSVAVADSLKAAARQGAVVVASHDKHVLERCSYVLLLSDGAIAERGSHSVLEAKSSLYRSIISSQGA</sequence>
<dbReference type="GO" id="GO:0005886">
    <property type="term" value="C:plasma membrane"/>
    <property type="evidence" value="ECO:0007669"/>
    <property type="project" value="UniProtKB-SubCell"/>
</dbReference>
<keyword evidence="4" id="KW-0547">Nucleotide-binding</keyword>
<evidence type="ECO:0000256" key="2">
    <source>
        <dbReference type="ARBA" id="ARBA00005417"/>
    </source>
</evidence>
<evidence type="ECO:0000259" key="9">
    <source>
        <dbReference type="PROSITE" id="PS50893"/>
    </source>
</evidence>